<evidence type="ECO:0000256" key="4">
    <source>
        <dbReference type="PIRSR" id="PIRSR000097-3"/>
    </source>
</evidence>
<name>A0A1Y2H2U8_9FUNG</name>
<organism evidence="6 7">
    <name type="scientific">Lobosporangium transversale</name>
    <dbReference type="NCBI Taxonomy" id="64571"/>
    <lineage>
        <taxon>Eukaryota</taxon>
        <taxon>Fungi</taxon>
        <taxon>Fungi incertae sedis</taxon>
        <taxon>Mucoromycota</taxon>
        <taxon>Mortierellomycotina</taxon>
        <taxon>Mortierellomycetes</taxon>
        <taxon>Mortierellales</taxon>
        <taxon>Mortierellaceae</taxon>
        <taxon>Lobosporangium</taxon>
    </lineage>
</organism>
<evidence type="ECO:0000313" key="7">
    <source>
        <dbReference type="Proteomes" id="UP000193648"/>
    </source>
</evidence>
<feature type="site" description="Lowers pKa of active site Tyr" evidence="4">
    <location>
        <position position="76"/>
    </location>
</feature>
<dbReference type="Gene3D" id="3.20.20.100">
    <property type="entry name" value="NADP-dependent oxidoreductase domain"/>
    <property type="match status" value="1"/>
</dbReference>
<dbReference type="OrthoDB" id="416253at2759"/>
<dbReference type="InterPro" id="IPR036812">
    <property type="entry name" value="NAD(P)_OxRdtase_dom_sf"/>
</dbReference>
<evidence type="ECO:0000313" key="6">
    <source>
        <dbReference type="EMBL" id="ORZ28344.1"/>
    </source>
</evidence>
<evidence type="ECO:0000256" key="3">
    <source>
        <dbReference type="PIRSR" id="PIRSR000097-2"/>
    </source>
</evidence>
<feature type="binding site" evidence="3">
    <location>
        <position position="109"/>
    </location>
    <ligand>
        <name>substrate</name>
    </ligand>
</feature>
<dbReference type="AlphaFoldDB" id="A0A1Y2H2U8"/>
<dbReference type="Proteomes" id="UP000193648">
    <property type="component" value="Unassembled WGS sequence"/>
</dbReference>
<proteinExistence type="predicted"/>
<evidence type="ECO:0000256" key="1">
    <source>
        <dbReference type="ARBA" id="ARBA00023002"/>
    </source>
</evidence>
<reference evidence="6 7" key="1">
    <citation type="submission" date="2016-07" db="EMBL/GenBank/DDBJ databases">
        <title>Pervasive Adenine N6-methylation of Active Genes in Fungi.</title>
        <authorList>
            <consortium name="DOE Joint Genome Institute"/>
            <person name="Mondo S.J."/>
            <person name="Dannebaum R.O."/>
            <person name="Kuo R.C."/>
            <person name="Labutti K."/>
            <person name="Haridas S."/>
            <person name="Kuo A."/>
            <person name="Salamov A."/>
            <person name="Ahrendt S.R."/>
            <person name="Lipzen A."/>
            <person name="Sullivan W."/>
            <person name="Andreopoulos W.B."/>
            <person name="Clum A."/>
            <person name="Lindquist E."/>
            <person name="Daum C."/>
            <person name="Ramamoorthy G.K."/>
            <person name="Gryganskyi A."/>
            <person name="Culley D."/>
            <person name="Magnuson J.K."/>
            <person name="James T.Y."/>
            <person name="O'Malley M.A."/>
            <person name="Stajich J.E."/>
            <person name="Spatafora J.W."/>
            <person name="Visel A."/>
            <person name="Grigoriev I.V."/>
        </authorList>
    </citation>
    <scope>NUCLEOTIDE SEQUENCE [LARGE SCALE GENOMIC DNA]</scope>
    <source>
        <strain evidence="6 7">NRRL 3116</strain>
    </source>
</reference>
<dbReference type="RefSeq" id="XP_021886029.1">
    <property type="nucleotide sequence ID" value="XM_022027430.1"/>
</dbReference>
<dbReference type="GeneID" id="33569273"/>
<keyword evidence="1" id="KW-0560">Oxidoreductase</keyword>
<dbReference type="PRINTS" id="PR00069">
    <property type="entry name" value="ALDKETRDTASE"/>
</dbReference>
<dbReference type="CDD" id="cd19071">
    <property type="entry name" value="AKR_AKR1-5-like"/>
    <property type="match status" value="1"/>
</dbReference>
<accession>A0A1Y2H2U8</accession>
<protein>
    <submittedName>
        <fullName evidence="6">NADP-dependent oxidoreductase domain-containing protein</fullName>
    </submittedName>
</protein>
<dbReference type="PROSITE" id="PS00798">
    <property type="entry name" value="ALDOKETO_REDUCTASE_1"/>
    <property type="match status" value="1"/>
</dbReference>
<dbReference type="PROSITE" id="PS00062">
    <property type="entry name" value="ALDOKETO_REDUCTASE_2"/>
    <property type="match status" value="1"/>
</dbReference>
<evidence type="ECO:0000256" key="2">
    <source>
        <dbReference type="PIRSR" id="PIRSR000097-1"/>
    </source>
</evidence>
<dbReference type="GO" id="GO:0016616">
    <property type="term" value="F:oxidoreductase activity, acting on the CH-OH group of donors, NAD or NADP as acceptor"/>
    <property type="evidence" value="ECO:0007669"/>
    <property type="project" value="UniProtKB-ARBA"/>
</dbReference>
<dbReference type="SUPFAM" id="SSF51430">
    <property type="entry name" value="NAD(P)-linked oxidoreductase"/>
    <property type="match status" value="1"/>
</dbReference>
<dbReference type="FunCoup" id="A0A1Y2H2U8">
    <property type="interactions" value="452"/>
</dbReference>
<feature type="active site" description="Proton donor" evidence="2">
    <location>
        <position position="51"/>
    </location>
</feature>
<dbReference type="Pfam" id="PF00248">
    <property type="entry name" value="Aldo_ket_red"/>
    <property type="match status" value="1"/>
</dbReference>
<dbReference type="InParanoid" id="A0A1Y2H2U8"/>
<dbReference type="STRING" id="64571.A0A1Y2H2U8"/>
<evidence type="ECO:0000259" key="5">
    <source>
        <dbReference type="Pfam" id="PF00248"/>
    </source>
</evidence>
<dbReference type="FunFam" id="3.20.20.100:FF:000002">
    <property type="entry name" value="2,5-diketo-D-gluconic acid reductase A"/>
    <property type="match status" value="1"/>
</dbReference>
<feature type="domain" description="NADP-dependent oxidoreductase" evidence="5">
    <location>
        <begin position="18"/>
        <end position="278"/>
    </location>
</feature>
<dbReference type="PIRSF" id="PIRSF000097">
    <property type="entry name" value="AKR"/>
    <property type="match status" value="1"/>
</dbReference>
<dbReference type="PANTHER" id="PTHR11732">
    <property type="entry name" value="ALDO/KETO REDUCTASE"/>
    <property type="match status" value="1"/>
</dbReference>
<dbReference type="InterPro" id="IPR023210">
    <property type="entry name" value="NADP_OxRdtase_dom"/>
</dbReference>
<dbReference type="InterPro" id="IPR018170">
    <property type="entry name" value="Aldo/ket_reductase_CS"/>
</dbReference>
<dbReference type="EMBL" id="MCFF01000002">
    <property type="protein sequence ID" value="ORZ28344.1"/>
    <property type="molecule type" value="Genomic_DNA"/>
</dbReference>
<keyword evidence="7" id="KW-1185">Reference proteome</keyword>
<sequence length="304" mass="33784">MSLRRTAKLNTGATIPLLGFGTAELKGQEAVNAVKKALETGYRHIDTAWFYGNEKEVGEAIRQSNVPREEIHVTTKLWNNSHRPEDVLPAFETSLKNLGLDYVDLYLMHWPIAFKPGPDPKPKDENGKALIVDIDIVDTYKAMEELMSTGKVKALGVSNFSINSLEKLLKSAKIVPAVNQVELHPENPQWDLLEYCQGKGIHLTGYAPLGYAESPLMKGGEISDIAKKHNSSNANVLLAWAQQRGTSVVPKAGSEEHIKSNFQDIELDEEDLKVLRKIAQDDVVKRYRSSEALYGTDVFGDQTN</sequence>
<comment type="caution">
    <text evidence="6">The sequence shown here is derived from an EMBL/GenBank/DDBJ whole genome shotgun (WGS) entry which is preliminary data.</text>
</comment>
<dbReference type="InterPro" id="IPR020471">
    <property type="entry name" value="AKR"/>
</dbReference>
<gene>
    <name evidence="6" type="ORF">BCR41DRAFT_383181</name>
</gene>